<dbReference type="SUPFAM" id="SSF81321">
    <property type="entry name" value="Family A G protein-coupled receptor-like"/>
    <property type="match status" value="1"/>
</dbReference>
<dbReference type="Proteomes" id="UP000789375">
    <property type="component" value="Unassembled WGS sequence"/>
</dbReference>
<evidence type="ECO:0000313" key="7">
    <source>
        <dbReference type="EMBL" id="CAG8583069.1"/>
    </source>
</evidence>
<organism evidence="7 8">
    <name type="scientific">Funneliformis mosseae</name>
    <name type="common">Endomycorrhizal fungus</name>
    <name type="synonym">Glomus mosseae</name>
    <dbReference type="NCBI Taxonomy" id="27381"/>
    <lineage>
        <taxon>Eukaryota</taxon>
        <taxon>Fungi</taxon>
        <taxon>Fungi incertae sedis</taxon>
        <taxon>Mucoromycota</taxon>
        <taxon>Glomeromycotina</taxon>
        <taxon>Glomeromycetes</taxon>
        <taxon>Glomerales</taxon>
        <taxon>Glomeraceae</taxon>
        <taxon>Funneliformis</taxon>
    </lineage>
</organism>
<feature type="transmembrane region" description="Helical" evidence="5">
    <location>
        <begin position="192"/>
        <end position="210"/>
    </location>
</feature>
<dbReference type="PROSITE" id="PS50262">
    <property type="entry name" value="G_PROTEIN_RECEP_F1_2"/>
    <property type="match status" value="1"/>
</dbReference>
<evidence type="ECO:0000256" key="3">
    <source>
        <dbReference type="ARBA" id="ARBA00022989"/>
    </source>
</evidence>
<feature type="transmembrane region" description="Helical" evidence="5">
    <location>
        <begin position="111"/>
        <end position="135"/>
    </location>
</feature>
<evidence type="ECO:0000256" key="1">
    <source>
        <dbReference type="ARBA" id="ARBA00004141"/>
    </source>
</evidence>
<keyword evidence="2 5" id="KW-0812">Transmembrane</keyword>
<feature type="transmembrane region" description="Helical" evidence="5">
    <location>
        <begin position="77"/>
        <end position="99"/>
    </location>
</feature>
<feature type="transmembrane region" description="Helical" evidence="5">
    <location>
        <begin position="33"/>
        <end position="56"/>
    </location>
</feature>
<dbReference type="GO" id="GO:0007189">
    <property type="term" value="P:adenylate cyclase-activating G protein-coupled receptor signaling pathway"/>
    <property type="evidence" value="ECO:0007669"/>
    <property type="project" value="TreeGrafter"/>
</dbReference>
<feature type="transmembrane region" description="Helical" evidence="5">
    <location>
        <begin position="238"/>
        <end position="255"/>
    </location>
</feature>
<keyword evidence="4 5" id="KW-0472">Membrane</keyword>
<evidence type="ECO:0000313" key="8">
    <source>
        <dbReference type="Proteomes" id="UP000789375"/>
    </source>
</evidence>
<sequence>MPAILFPEEFRQYLNSSSNPPTSLIDPYNRNEFYMVTDSLIILFALSCLGNLVVIYRTYKQWKFNKKSLKMAYKLPFYTSLSGFIENGLFLINIVHTSMYANVFEEPACKIISFVLWALITISLSLYSIMAVATYLRICHNYDTILRFGKYDYRLWFHVFLISVIFQLVNIRNHGSRKYWCAGKAGKFSSSIFLFVLITLSLIVILYCYVKILMKIQTNKNEKLIKNGEFEKKATKKVVSYMIIFVLQWVLIQAQNLGRLFGVEHPWIYILKGCGHALGAIGNVVQLIINEGWDPNKTNVTKDDQSNNVTFEKGHSSLNSLDTNIGRV</sequence>
<dbReference type="InterPro" id="IPR000276">
    <property type="entry name" value="GPCR_Rhodpsn"/>
</dbReference>
<protein>
    <submittedName>
        <fullName evidence="7">5634_t:CDS:1</fullName>
    </submittedName>
</protein>
<keyword evidence="8" id="KW-1185">Reference proteome</keyword>
<dbReference type="CDD" id="cd00637">
    <property type="entry name" value="7tm_classA_rhodopsin-like"/>
    <property type="match status" value="1"/>
</dbReference>
<dbReference type="GO" id="GO:0005886">
    <property type="term" value="C:plasma membrane"/>
    <property type="evidence" value="ECO:0007669"/>
    <property type="project" value="TreeGrafter"/>
</dbReference>
<dbReference type="EMBL" id="CAJVPP010002014">
    <property type="protein sequence ID" value="CAG8583069.1"/>
    <property type="molecule type" value="Genomic_DNA"/>
</dbReference>
<dbReference type="PANTHER" id="PTHR23112">
    <property type="entry name" value="G PROTEIN-COUPLED RECEPTOR 157-RELATED"/>
    <property type="match status" value="1"/>
</dbReference>
<comment type="caution">
    <text evidence="7">The sequence shown here is derived from an EMBL/GenBank/DDBJ whole genome shotgun (WGS) entry which is preliminary data.</text>
</comment>
<accession>A0A9N9C096</accession>
<name>A0A9N9C096_FUNMO</name>
<feature type="transmembrane region" description="Helical" evidence="5">
    <location>
        <begin position="155"/>
        <end position="172"/>
    </location>
</feature>
<evidence type="ECO:0000256" key="2">
    <source>
        <dbReference type="ARBA" id="ARBA00022692"/>
    </source>
</evidence>
<evidence type="ECO:0000256" key="5">
    <source>
        <dbReference type="SAM" id="Phobius"/>
    </source>
</evidence>
<dbReference type="AlphaFoldDB" id="A0A9N9C096"/>
<dbReference type="InterPro" id="IPR017452">
    <property type="entry name" value="GPCR_Rhodpsn_7TM"/>
</dbReference>
<dbReference type="Pfam" id="PF00001">
    <property type="entry name" value="7tm_1"/>
    <property type="match status" value="1"/>
</dbReference>
<proteinExistence type="predicted"/>
<dbReference type="Gene3D" id="1.20.1070.10">
    <property type="entry name" value="Rhodopsin 7-helix transmembrane proteins"/>
    <property type="match status" value="1"/>
</dbReference>
<keyword evidence="3 5" id="KW-1133">Transmembrane helix</keyword>
<dbReference type="PANTHER" id="PTHR23112:SF0">
    <property type="entry name" value="TRANSMEMBRANE PROTEIN 116"/>
    <property type="match status" value="1"/>
</dbReference>
<reference evidence="7" key="1">
    <citation type="submission" date="2021-06" db="EMBL/GenBank/DDBJ databases">
        <authorList>
            <person name="Kallberg Y."/>
            <person name="Tangrot J."/>
            <person name="Rosling A."/>
        </authorList>
    </citation>
    <scope>NUCLEOTIDE SEQUENCE</scope>
    <source>
        <strain evidence="7">87-6 pot B 2015</strain>
    </source>
</reference>
<gene>
    <name evidence="7" type="ORF">FMOSSE_LOCUS8046</name>
</gene>
<feature type="transmembrane region" description="Helical" evidence="5">
    <location>
        <begin position="267"/>
        <end position="289"/>
    </location>
</feature>
<comment type="subcellular location">
    <subcellularLocation>
        <location evidence="1">Membrane</location>
        <topology evidence="1">Multi-pass membrane protein</topology>
    </subcellularLocation>
</comment>
<evidence type="ECO:0000259" key="6">
    <source>
        <dbReference type="PROSITE" id="PS50262"/>
    </source>
</evidence>
<dbReference type="GO" id="GO:0004930">
    <property type="term" value="F:G protein-coupled receptor activity"/>
    <property type="evidence" value="ECO:0007669"/>
    <property type="project" value="InterPro"/>
</dbReference>
<evidence type="ECO:0000256" key="4">
    <source>
        <dbReference type="ARBA" id="ARBA00023136"/>
    </source>
</evidence>
<feature type="domain" description="G-protein coupled receptors family 1 profile" evidence="6">
    <location>
        <begin position="50"/>
        <end position="250"/>
    </location>
</feature>